<evidence type="ECO:0000313" key="2">
    <source>
        <dbReference type="Proteomes" id="UP000234166"/>
    </source>
</evidence>
<reference evidence="1 2" key="1">
    <citation type="submission" date="2017-10" db="EMBL/GenBank/DDBJ databases">
        <authorList>
            <person name="Regsiter A."/>
            <person name="William W."/>
        </authorList>
    </citation>
    <scope>NUCLEOTIDE SEQUENCE [LARGE SCALE GENOMIC DNA]</scope>
    <source>
        <strain evidence="1 2">CFBP7430</strain>
    </source>
</reference>
<protein>
    <submittedName>
        <fullName evidence="1">Uncharacterized protein</fullName>
    </submittedName>
</protein>
<name>A0AB38DUK2_XANCH</name>
<comment type="caution">
    <text evidence="1">The sequence shown here is derived from an EMBL/GenBank/DDBJ whole genome shotgun (WGS) entry which is preliminary data.</text>
</comment>
<organism evidence="1 2">
    <name type="scientific">Xanthomonas campestris pv. phaseoli</name>
    <dbReference type="NCBI Taxonomy" id="317013"/>
    <lineage>
        <taxon>Bacteria</taxon>
        <taxon>Pseudomonadati</taxon>
        <taxon>Pseudomonadota</taxon>
        <taxon>Gammaproteobacteria</taxon>
        <taxon>Lysobacterales</taxon>
        <taxon>Lysobacteraceae</taxon>
        <taxon>Xanthomonas</taxon>
    </lineage>
</organism>
<dbReference type="Proteomes" id="UP000234166">
    <property type="component" value="Unassembled WGS sequence"/>
</dbReference>
<proteinExistence type="predicted"/>
<sequence length="99" mass="11341">MQRFSAYAGIDSHIFDISMKDCELVILQLIKPSYKFWTSAWIRVVQPTHELPKCFAFEARQLGNDLAIEYLLATARAGKRFLGPLKCICKIRKLGHCPL</sequence>
<accession>A0AB38DUK2</accession>
<gene>
    <name evidence="1" type="ORF">XAP7430_100051</name>
</gene>
<evidence type="ECO:0000313" key="1">
    <source>
        <dbReference type="EMBL" id="SON76561.1"/>
    </source>
</evidence>
<dbReference type="EMBL" id="OCYS01000002">
    <property type="protein sequence ID" value="SON76561.1"/>
    <property type="molecule type" value="Genomic_DNA"/>
</dbReference>
<dbReference type="AlphaFoldDB" id="A0AB38DUK2"/>